<reference evidence="2 3" key="1">
    <citation type="submission" date="2016-02" db="EMBL/GenBank/DDBJ databases">
        <title>Biosynthesis of antibiotic leucinostatins and their inhibition on Phytophthora in bio-control Purpureocillium lilacinum.</title>
        <authorList>
            <person name="Wang G."/>
            <person name="Liu Z."/>
            <person name="Lin R."/>
            <person name="Li E."/>
            <person name="Mao Z."/>
            <person name="Ling J."/>
            <person name="Yin W."/>
            <person name="Xie B."/>
        </authorList>
    </citation>
    <scope>NUCLEOTIDE SEQUENCE [LARGE SCALE GENOMIC DNA]</scope>
    <source>
        <strain evidence="1">PLBJ-1</strain>
        <strain evidence="2">PLFJ-1</strain>
    </source>
</reference>
<gene>
    <name evidence="1" type="ORF">VFPBJ_10632</name>
    <name evidence="2" type="ORF">VFPFJ_02086</name>
</gene>
<accession>A0A179HR34</accession>
<evidence type="ECO:0000313" key="3">
    <source>
        <dbReference type="Proteomes" id="UP000078340"/>
    </source>
</evidence>
<comment type="caution">
    <text evidence="2">The sequence shown here is derived from an EMBL/GenBank/DDBJ whole genome shotgun (WGS) entry which is preliminary data.</text>
</comment>
<protein>
    <submittedName>
        <fullName evidence="2">Uncharacterized protein</fullName>
    </submittedName>
</protein>
<dbReference type="EMBL" id="LSBH01000010">
    <property type="protein sequence ID" value="OAQ71853.1"/>
    <property type="molecule type" value="Genomic_DNA"/>
</dbReference>
<evidence type="ECO:0000313" key="2">
    <source>
        <dbReference type="EMBL" id="OAQ92925.1"/>
    </source>
</evidence>
<dbReference type="AlphaFoldDB" id="A0A179HR34"/>
<sequence length="157" mass="17900">MAFRELSNEATVLRQSFIDQWRAVSTYMACQLTLRQRNVLSPVQPARLPHRPAQTAVHLPPIARHHGRSSTIVVSTMGPLIQNCHPCRSSTRPCALCAPRLPRRHASLRTNALPPLPTRWAPISRLLLSVTHLYLDRRLLCRFDFPLLVSMRMLTLL</sequence>
<dbReference type="Proteomes" id="UP000078340">
    <property type="component" value="Unassembled WGS sequence"/>
</dbReference>
<dbReference type="EMBL" id="LSBI01000002">
    <property type="protein sequence ID" value="OAQ92925.1"/>
    <property type="molecule type" value="Genomic_DNA"/>
</dbReference>
<organism evidence="2 3">
    <name type="scientific">Purpureocillium lilacinum</name>
    <name type="common">Paecilomyces lilacinus</name>
    <dbReference type="NCBI Taxonomy" id="33203"/>
    <lineage>
        <taxon>Eukaryota</taxon>
        <taxon>Fungi</taxon>
        <taxon>Dikarya</taxon>
        <taxon>Ascomycota</taxon>
        <taxon>Pezizomycotina</taxon>
        <taxon>Sordariomycetes</taxon>
        <taxon>Hypocreomycetidae</taxon>
        <taxon>Hypocreales</taxon>
        <taxon>Ophiocordycipitaceae</taxon>
        <taxon>Purpureocillium</taxon>
    </lineage>
</organism>
<proteinExistence type="predicted"/>
<dbReference type="Proteomes" id="UP000078240">
    <property type="component" value="Unassembled WGS sequence"/>
</dbReference>
<name>A0A179HR34_PURLI</name>
<evidence type="ECO:0000313" key="1">
    <source>
        <dbReference type="EMBL" id="OAQ71853.1"/>
    </source>
</evidence>